<dbReference type="GO" id="GO:0005737">
    <property type="term" value="C:cytoplasm"/>
    <property type="evidence" value="ECO:0007669"/>
    <property type="project" value="TreeGrafter"/>
</dbReference>
<evidence type="ECO:0000313" key="3">
    <source>
        <dbReference type="Proteomes" id="UP000721844"/>
    </source>
</evidence>
<dbReference type="InterPro" id="IPR001345">
    <property type="entry name" value="PG/BPGM_mutase_AS"/>
</dbReference>
<dbReference type="Pfam" id="PF00300">
    <property type="entry name" value="His_Phos_1"/>
    <property type="match status" value="1"/>
</dbReference>
<feature type="binding site" evidence="1">
    <location>
        <begin position="23"/>
        <end position="24"/>
    </location>
    <ligand>
        <name>substrate</name>
    </ligand>
</feature>
<dbReference type="AlphaFoldDB" id="A0A963Z3M5"/>
<dbReference type="PANTHER" id="PTHR48100:SF57">
    <property type="entry name" value="PHOSPHOGLYCERATE MUTASE"/>
    <property type="match status" value="1"/>
</dbReference>
<accession>A0A963Z3M5</accession>
<dbReference type="InterPro" id="IPR050275">
    <property type="entry name" value="PGM_Phosphatase"/>
</dbReference>
<comment type="caution">
    <text evidence="2">The sequence shown here is derived from an EMBL/GenBank/DDBJ whole genome shotgun (WGS) entry which is preliminary data.</text>
</comment>
<dbReference type="SMART" id="SM00855">
    <property type="entry name" value="PGAM"/>
    <property type="match status" value="1"/>
</dbReference>
<dbReference type="GO" id="GO:0016791">
    <property type="term" value="F:phosphatase activity"/>
    <property type="evidence" value="ECO:0007669"/>
    <property type="project" value="TreeGrafter"/>
</dbReference>
<dbReference type="RefSeq" id="WP_227308943.1">
    <property type="nucleotide sequence ID" value="NZ_JAESVA010000006.1"/>
</dbReference>
<dbReference type="SUPFAM" id="SSF53254">
    <property type="entry name" value="Phosphoglycerate mutase-like"/>
    <property type="match status" value="1"/>
</dbReference>
<sequence length="190" mass="21373">MNTSRILLIRHGQSAFNAAYEETGRDPLLFDARLTAKGEAQVLAARELLKDEDFDLVVASPLTRALQTAFGIFEGHRSNPHFAIEALHREHLESSCDVGRSPSLLLAEFPTLEFGHLSETWWHVEGEPHEFGWHIEPPESLSERIALFRAFLAARPEQRIAVVGHGTFFYHLTGSFLPNCGMIELDLDAR</sequence>
<dbReference type="InterPro" id="IPR029033">
    <property type="entry name" value="His_PPase_superfam"/>
</dbReference>
<name>A0A963Z3M5_9PROT</name>
<feature type="binding site" evidence="1">
    <location>
        <position position="64"/>
    </location>
    <ligand>
        <name>substrate</name>
    </ligand>
</feature>
<dbReference type="Gene3D" id="3.40.50.1240">
    <property type="entry name" value="Phosphoglycerate mutase-like"/>
    <property type="match status" value="1"/>
</dbReference>
<dbReference type="Proteomes" id="UP000721844">
    <property type="component" value="Unassembled WGS sequence"/>
</dbReference>
<protein>
    <submittedName>
        <fullName evidence="2">Histidine phosphatase family protein</fullName>
    </submittedName>
</protein>
<evidence type="ECO:0000313" key="2">
    <source>
        <dbReference type="EMBL" id="MCB8882280.1"/>
    </source>
</evidence>
<dbReference type="PROSITE" id="PS00175">
    <property type="entry name" value="PG_MUTASE"/>
    <property type="match status" value="1"/>
</dbReference>
<dbReference type="EMBL" id="JAESVA010000006">
    <property type="protein sequence ID" value="MCB8882280.1"/>
    <property type="molecule type" value="Genomic_DNA"/>
</dbReference>
<organism evidence="2 3">
    <name type="scientific">Acidisoma cellulosilyticum</name>
    <dbReference type="NCBI Taxonomy" id="2802395"/>
    <lineage>
        <taxon>Bacteria</taxon>
        <taxon>Pseudomonadati</taxon>
        <taxon>Pseudomonadota</taxon>
        <taxon>Alphaproteobacteria</taxon>
        <taxon>Acetobacterales</taxon>
        <taxon>Acidocellaceae</taxon>
        <taxon>Acidisoma</taxon>
    </lineage>
</organism>
<feature type="binding site" evidence="1">
    <location>
        <begin position="10"/>
        <end position="17"/>
    </location>
    <ligand>
        <name>substrate</name>
    </ligand>
</feature>
<dbReference type="PANTHER" id="PTHR48100">
    <property type="entry name" value="BROAD-SPECIFICITY PHOSPHATASE YOR283W-RELATED"/>
    <property type="match status" value="1"/>
</dbReference>
<evidence type="ECO:0000256" key="1">
    <source>
        <dbReference type="PIRSR" id="PIRSR613078-2"/>
    </source>
</evidence>
<proteinExistence type="predicted"/>
<dbReference type="CDD" id="cd07067">
    <property type="entry name" value="HP_PGM_like"/>
    <property type="match status" value="1"/>
</dbReference>
<reference evidence="2 3" key="1">
    <citation type="journal article" date="2021" name="Microorganisms">
        <title>Acidisoma silvae sp. nov. and Acidisomacellulosilytica sp. nov., Two Acidophilic Bacteria Isolated from Decaying Wood, Hydrolyzing Cellulose and Producing Poly-3-hydroxybutyrate.</title>
        <authorList>
            <person name="Mieszkin S."/>
            <person name="Pouder E."/>
            <person name="Uroz S."/>
            <person name="Simon-Colin C."/>
            <person name="Alain K."/>
        </authorList>
    </citation>
    <scope>NUCLEOTIDE SEQUENCE [LARGE SCALE GENOMIC DNA]</scope>
    <source>
        <strain evidence="2 3">HW T5.17</strain>
    </source>
</reference>
<gene>
    <name evidence="2" type="ORF">ACELLULO517_18680</name>
</gene>
<keyword evidence="3" id="KW-1185">Reference proteome</keyword>
<dbReference type="InterPro" id="IPR013078">
    <property type="entry name" value="His_Pase_superF_clade-1"/>
</dbReference>